<organism evidence="8">
    <name type="scientific">Hyaloperonospora arabidopsidis</name>
    <name type="common">Peronospora arabidopsidis</name>
    <dbReference type="NCBI Taxonomy" id="272952"/>
    <lineage>
        <taxon>Eukaryota</taxon>
        <taxon>Sar</taxon>
        <taxon>Stramenopiles</taxon>
        <taxon>Oomycota</taxon>
        <taxon>Peronosporomycetes</taxon>
        <taxon>Peronosporales</taxon>
        <taxon>Peronosporaceae</taxon>
        <taxon>Hyaloperonospora</taxon>
    </lineage>
</organism>
<reference evidence="8" key="1">
    <citation type="journal article" date="2011" name="PLoS ONE">
        <title>Identification of Hyaloperonospora arabidopsidis Transcript Sequences Expressed during Infection Reveals Isolate-Specific Effectors.</title>
        <authorList>
            <person name="Cabral A."/>
            <person name="Stassen J.H."/>
            <person name="Seidl M.F."/>
            <person name="Bautor J."/>
            <person name="Parker J.E."/>
            <person name="Van den Ackerveken G."/>
        </authorList>
    </citation>
    <scope>NUCLEOTIDE SEQUENCE</scope>
    <source>
        <strain evidence="8">Waco9</strain>
    </source>
</reference>
<feature type="chain" id="PRO_5003338889" evidence="7">
    <location>
        <begin position="17"/>
        <end position="261"/>
    </location>
</feature>
<dbReference type="AlphaFoldDB" id="F6MEX3"/>
<evidence type="ECO:0000256" key="1">
    <source>
        <dbReference type="ARBA" id="ARBA00004613"/>
    </source>
</evidence>
<protein>
    <submittedName>
        <fullName evidence="8">Elicitin-like protein</fullName>
    </submittedName>
</protein>
<feature type="signal peptide" evidence="7">
    <location>
        <begin position="1"/>
        <end position="16"/>
    </location>
</feature>
<keyword evidence="7" id="KW-0732">Signal</keyword>
<feature type="compositionally biased region" description="Polar residues" evidence="6">
    <location>
        <begin position="227"/>
        <end position="238"/>
    </location>
</feature>
<evidence type="ECO:0000313" key="8">
    <source>
        <dbReference type="EMBL" id="AEF57468.1"/>
    </source>
</evidence>
<dbReference type="Pfam" id="PF00964">
    <property type="entry name" value="Elicitin"/>
    <property type="match status" value="1"/>
</dbReference>
<evidence type="ECO:0000256" key="7">
    <source>
        <dbReference type="SAM" id="SignalP"/>
    </source>
</evidence>
<keyword evidence="4" id="KW-0928">Hypersensitive response elicitation</keyword>
<keyword evidence="3" id="KW-0964">Secreted</keyword>
<dbReference type="SUPFAM" id="SSF48647">
    <property type="entry name" value="Fungal elicitin"/>
    <property type="match status" value="1"/>
</dbReference>
<dbReference type="EMBL" id="JF800100">
    <property type="protein sequence ID" value="AEF57468.1"/>
    <property type="molecule type" value="mRNA"/>
</dbReference>
<evidence type="ECO:0000256" key="4">
    <source>
        <dbReference type="ARBA" id="ARBA00022978"/>
    </source>
</evidence>
<dbReference type="Gene3D" id="1.10.239.10">
    <property type="entry name" value="Elicitin domain"/>
    <property type="match status" value="1"/>
</dbReference>
<feature type="compositionally biased region" description="Low complexity" evidence="6">
    <location>
        <begin position="217"/>
        <end position="226"/>
    </location>
</feature>
<feature type="region of interest" description="Disordered" evidence="6">
    <location>
        <begin position="130"/>
        <end position="238"/>
    </location>
</feature>
<evidence type="ECO:0000256" key="5">
    <source>
        <dbReference type="ARBA" id="ARBA00023157"/>
    </source>
</evidence>
<dbReference type="SMART" id="SM01187">
    <property type="entry name" value="Elicitin"/>
    <property type="match status" value="1"/>
</dbReference>
<comment type="subcellular location">
    <subcellularLocation>
        <location evidence="1">Secreted</location>
    </subcellularLocation>
</comment>
<feature type="compositionally biased region" description="Low complexity" evidence="6">
    <location>
        <begin position="133"/>
        <end position="209"/>
    </location>
</feature>
<dbReference type="GO" id="GO:0052040">
    <property type="term" value="P:symbiont-mediated perturbation of host programmed cell death"/>
    <property type="evidence" value="ECO:0007669"/>
    <property type="project" value="UniProtKB-KW"/>
</dbReference>
<name>F6MEX3_HYAAB</name>
<keyword evidence="5" id="KW-1015">Disulfide bond</keyword>
<evidence type="ECO:0000256" key="6">
    <source>
        <dbReference type="SAM" id="MobiDB-lite"/>
    </source>
</evidence>
<sequence length="261" mass="26312">MKLAVIISALALVANANDNDAPDAYDAHDDHDDVKPVNAVDCNVAALTPLITDPTTIKCANESGYEMTALTAPTQEQSAKMCVNSACQSVLKQVEAIAPTECKLMNFHLHYDLLDPLDRACDDGKPTIGYKDAAPPATGTTPATGTAPATGTTSTTSYTPATGTTPVAGTVTTMNPTTPTTMTPAGGANGATSTEQETTGSTGPEGTTPVVAPGAQSSETPSPTSSDTINTTSGSVSGHSGADLTTILAGAVLTAFVTAFF</sequence>
<dbReference type="GO" id="GO:0005576">
    <property type="term" value="C:extracellular region"/>
    <property type="evidence" value="ECO:0007669"/>
    <property type="project" value="UniProtKB-SubCell"/>
</dbReference>
<accession>F6MEX3</accession>
<comment type="similarity">
    <text evidence="2">Belongs to the elicitin family.</text>
</comment>
<proteinExistence type="evidence at transcript level"/>
<dbReference type="InterPro" id="IPR002200">
    <property type="entry name" value="Elicitin"/>
</dbReference>
<evidence type="ECO:0000256" key="2">
    <source>
        <dbReference type="ARBA" id="ARBA00009544"/>
    </source>
</evidence>
<dbReference type="InterPro" id="IPR036470">
    <property type="entry name" value="Elicitin_sf"/>
</dbReference>
<evidence type="ECO:0000256" key="3">
    <source>
        <dbReference type="ARBA" id="ARBA00022525"/>
    </source>
</evidence>